<protein>
    <submittedName>
        <fullName evidence="13">Mitochondrial carrier protein</fullName>
    </submittedName>
</protein>
<evidence type="ECO:0000256" key="4">
    <source>
        <dbReference type="ARBA" id="ARBA00022692"/>
    </source>
</evidence>
<accession>A0A9P4M1R1</accession>
<reference evidence="13" key="1">
    <citation type="journal article" date="2020" name="Stud. Mycol.">
        <title>101 Dothideomycetes genomes: a test case for predicting lifestyles and emergence of pathogens.</title>
        <authorList>
            <person name="Haridas S."/>
            <person name="Albert R."/>
            <person name="Binder M."/>
            <person name="Bloem J."/>
            <person name="Labutti K."/>
            <person name="Salamov A."/>
            <person name="Andreopoulos B."/>
            <person name="Baker S."/>
            <person name="Barry K."/>
            <person name="Bills G."/>
            <person name="Bluhm B."/>
            <person name="Cannon C."/>
            <person name="Castanera R."/>
            <person name="Culley D."/>
            <person name="Daum C."/>
            <person name="Ezra D."/>
            <person name="Gonzalez J."/>
            <person name="Henrissat B."/>
            <person name="Kuo A."/>
            <person name="Liang C."/>
            <person name="Lipzen A."/>
            <person name="Lutzoni F."/>
            <person name="Magnuson J."/>
            <person name="Mondo S."/>
            <person name="Nolan M."/>
            <person name="Ohm R."/>
            <person name="Pangilinan J."/>
            <person name="Park H.-J."/>
            <person name="Ramirez L."/>
            <person name="Alfaro M."/>
            <person name="Sun H."/>
            <person name="Tritt A."/>
            <person name="Yoshinaga Y."/>
            <person name="Zwiers L.-H."/>
            <person name="Turgeon B."/>
            <person name="Goodwin S."/>
            <person name="Spatafora J."/>
            <person name="Crous P."/>
            <person name="Grigoriev I."/>
        </authorList>
    </citation>
    <scope>NUCLEOTIDE SEQUENCE</scope>
    <source>
        <strain evidence="13">CBS 121410</strain>
    </source>
</reference>
<dbReference type="InterPro" id="IPR023395">
    <property type="entry name" value="MCP_dom_sf"/>
</dbReference>
<keyword evidence="4 10" id="KW-0812">Transmembrane</keyword>
<keyword evidence="5" id="KW-0677">Repeat</keyword>
<sequence length="407" mass="46310">MATPVDGRRFLDSGDSGSREDGRRKKPKTNAATGASAAGIRAVSIQFMSFWFRAPIKAFFRSRIDYMGYARAINPRVQANMPWSWRSTAPAVLAHAVRLQGWSFIPNQVLPPMLANVSVGAILYTSYLQTLGALHEPSSHANKRVYPPPPPQQTFAAGMIAGSIQSLFAAPLDALQVRFQTSEMLEGKYKTMWQYAGHKLREIGVRGVFAGWSLSLLKDSFGSGVFFATFEYIKSQAYYGFVTKYYGKYEPTFHWHPYKSTIRYENGDGRPTIRPHYMMEPSFILLAGIAASVFQQGIQYPLTEVQNVHYGRLESIDYASHQETKQPRGMLRMYYRAYEETYKQCRMQAKRLGGWRAWLYKDFFMNTIRQVPSTSAGLIVFEVVRRKYGNDSDAVRIEKDGYDILLT</sequence>
<feature type="compositionally biased region" description="Basic and acidic residues" evidence="12">
    <location>
        <begin position="1"/>
        <end position="23"/>
    </location>
</feature>
<dbReference type="Pfam" id="PF00153">
    <property type="entry name" value="Mito_carr"/>
    <property type="match status" value="1"/>
</dbReference>
<comment type="subcellular location">
    <subcellularLocation>
        <location evidence="1">Mitochondrion membrane</location>
        <topology evidence="1">Multi-pass membrane protein</topology>
    </subcellularLocation>
</comment>
<evidence type="ECO:0000256" key="7">
    <source>
        <dbReference type="ARBA" id="ARBA00022989"/>
    </source>
</evidence>
<organism evidence="13 14">
    <name type="scientific">Saccharata proteae CBS 121410</name>
    <dbReference type="NCBI Taxonomy" id="1314787"/>
    <lineage>
        <taxon>Eukaryota</taxon>
        <taxon>Fungi</taxon>
        <taxon>Dikarya</taxon>
        <taxon>Ascomycota</taxon>
        <taxon>Pezizomycotina</taxon>
        <taxon>Dothideomycetes</taxon>
        <taxon>Dothideomycetes incertae sedis</taxon>
        <taxon>Botryosphaeriales</taxon>
        <taxon>Saccharataceae</taxon>
        <taxon>Saccharata</taxon>
    </lineage>
</organism>
<dbReference type="PANTHER" id="PTHR45624:SF26">
    <property type="entry name" value="CARRIER PROTEIN, PUTATIVE (AFU_ORTHOLOGUE AFUA_1G07710)-RELATED"/>
    <property type="match status" value="1"/>
</dbReference>
<dbReference type="EMBL" id="ML978713">
    <property type="protein sequence ID" value="KAF2090174.1"/>
    <property type="molecule type" value="Genomic_DNA"/>
</dbReference>
<keyword evidence="9 10" id="KW-0472">Membrane</keyword>
<dbReference type="Proteomes" id="UP000799776">
    <property type="component" value="Unassembled WGS sequence"/>
</dbReference>
<keyword evidence="8" id="KW-0496">Mitochondrion</keyword>
<evidence type="ECO:0000313" key="14">
    <source>
        <dbReference type="Proteomes" id="UP000799776"/>
    </source>
</evidence>
<feature type="region of interest" description="Disordered" evidence="12">
    <location>
        <begin position="1"/>
        <end position="33"/>
    </location>
</feature>
<comment type="similarity">
    <text evidence="2 11">Belongs to the mitochondrial carrier (TC 2.A.29) family.</text>
</comment>
<evidence type="ECO:0000256" key="11">
    <source>
        <dbReference type="RuleBase" id="RU000488"/>
    </source>
</evidence>
<dbReference type="OrthoDB" id="3364892at2759"/>
<proteinExistence type="inferred from homology"/>
<evidence type="ECO:0000256" key="6">
    <source>
        <dbReference type="ARBA" id="ARBA00022792"/>
    </source>
</evidence>
<evidence type="ECO:0000313" key="13">
    <source>
        <dbReference type="EMBL" id="KAF2090174.1"/>
    </source>
</evidence>
<evidence type="ECO:0000256" key="10">
    <source>
        <dbReference type="PROSITE-ProRule" id="PRU00282"/>
    </source>
</evidence>
<evidence type="ECO:0000256" key="8">
    <source>
        <dbReference type="ARBA" id="ARBA00023128"/>
    </source>
</evidence>
<dbReference type="InterPro" id="IPR050567">
    <property type="entry name" value="Mitochondrial_Carrier"/>
</dbReference>
<evidence type="ECO:0000256" key="12">
    <source>
        <dbReference type="SAM" id="MobiDB-lite"/>
    </source>
</evidence>
<keyword evidence="14" id="KW-1185">Reference proteome</keyword>
<keyword evidence="6" id="KW-0999">Mitochondrion inner membrane</keyword>
<evidence type="ECO:0000256" key="3">
    <source>
        <dbReference type="ARBA" id="ARBA00022448"/>
    </source>
</evidence>
<comment type="caution">
    <text evidence="13">The sequence shown here is derived from an EMBL/GenBank/DDBJ whole genome shotgun (WGS) entry which is preliminary data.</text>
</comment>
<evidence type="ECO:0000256" key="1">
    <source>
        <dbReference type="ARBA" id="ARBA00004225"/>
    </source>
</evidence>
<dbReference type="PROSITE" id="PS50920">
    <property type="entry name" value="SOLCAR"/>
    <property type="match status" value="1"/>
</dbReference>
<dbReference type="GO" id="GO:0031966">
    <property type="term" value="C:mitochondrial membrane"/>
    <property type="evidence" value="ECO:0007669"/>
    <property type="project" value="UniProtKB-SubCell"/>
</dbReference>
<name>A0A9P4M1R1_9PEZI</name>
<evidence type="ECO:0000256" key="2">
    <source>
        <dbReference type="ARBA" id="ARBA00006375"/>
    </source>
</evidence>
<dbReference type="GO" id="GO:0022857">
    <property type="term" value="F:transmembrane transporter activity"/>
    <property type="evidence" value="ECO:0007669"/>
    <property type="project" value="TreeGrafter"/>
</dbReference>
<evidence type="ECO:0000256" key="9">
    <source>
        <dbReference type="ARBA" id="ARBA00023136"/>
    </source>
</evidence>
<feature type="repeat" description="Solcar" evidence="10">
    <location>
        <begin position="149"/>
        <end position="236"/>
    </location>
</feature>
<dbReference type="PANTHER" id="PTHR45624">
    <property type="entry name" value="MITOCHONDRIAL BASIC AMINO ACIDS TRANSPORTER-RELATED"/>
    <property type="match status" value="1"/>
</dbReference>
<gene>
    <name evidence="13" type="ORF">K490DRAFT_63045</name>
</gene>
<keyword evidence="3 11" id="KW-0813">Transport</keyword>
<dbReference type="SUPFAM" id="SSF103506">
    <property type="entry name" value="Mitochondrial carrier"/>
    <property type="match status" value="1"/>
</dbReference>
<dbReference type="InterPro" id="IPR018108">
    <property type="entry name" value="MCP_transmembrane"/>
</dbReference>
<evidence type="ECO:0000256" key="5">
    <source>
        <dbReference type="ARBA" id="ARBA00022737"/>
    </source>
</evidence>
<dbReference type="AlphaFoldDB" id="A0A9P4M1R1"/>
<keyword evidence="7" id="KW-1133">Transmembrane helix</keyword>
<dbReference type="Gene3D" id="1.50.40.10">
    <property type="entry name" value="Mitochondrial carrier domain"/>
    <property type="match status" value="1"/>
</dbReference>